<comment type="caution">
    <text evidence="13">The sequence shown here is derived from an EMBL/GenBank/DDBJ whole genome shotgun (WGS) entry which is preliminary data.</text>
</comment>
<proteinExistence type="inferred from homology"/>
<evidence type="ECO:0000256" key="7">
    <source>
        <dbReference type="ARBA" id="ARBA00022519"/>
    </source>
</evidence>
<dbReference type="GO" id="GO:0017004">
    <property type="term" value="P:cytochrome complex assembly"/>
    <property type="evidence" value="ECO:0007669"/>
    <property type="project" value="UniProtKB-KW"/>
</dbReference>
<dbReference type="GO" id="GO:0005886">
    <property type="term" value="C:plasma membrane"/>
    <property type="evidence" value="ECO:0007669"/>
    <property type="project" value="UniProtKB-SubCell"/>
</dbReference>
<reference evidence="13 14" key="1">
    <citation type="journal article" date="2014" name="Int. J. Syst. Evol. Microbiol.">
        <title>Complete genome sequence of Corynebacterium casei LMG S-19264T (=DSM 44701T), isolated from a smear-ripened cheese.</title>
        <authorList>
            <consortium name="US DOE Joint Genome Institute (JGI-PGF)"/>
            <person name="Walter F."/>
            <person name="Albersmeier A."/>
            <person name="Kalinowski J."/>
            <person name="Ruckert C."/>
        </authorList>
    </citation>
    <scope>NUCLEOTIDE SEQUENCE [LARGE SCALE GENOMIC DNA]</scope>
    <source>
        <strain evidence="13 14">CGMCC 1.15358</strain>
    </source>
</reference>
<organism evidence="13 14">
    <name type="scientific">Croceicoccus pelagius</name>
    <dbReference type="NCBI Taxonomy" id="1703341"/>
    <lineage>
        <taxon>Bacteria</taxon>
        <taxon>Pseudomonadati</taxon>
        <taxon>Pseudomonadota</taxon>
        <taxon>Alphaproteobacteria</taxon>
        <taxon>Sphingomonadales</taxon>
        <taxon>Erythrobacteraceae</taxon>
        <taxon>Croceicoccus</taxon>
    </lineage>
</organism>
<keyword evidence="5 12" id="KW-0813">Transport</keyword>
<keyword evidence="6 12" id="KW-1003">Cell membrane</keyword>
<accession>A0A916YCM9</accession>
<evidence type="ECO:0000313" key="14">
    <source>
        <dbReference type="Proteomes" id="UP000598997"/>
    </source>
</evidence>
<keyword evidence="14" id="KW-1185">Reference proteome</keyword>
<evidence type="ECO:0000256" key="6">
    <source>
        <dbReference type="ARBA" id="ARBA00022475"/>
    </source>
</evidence>
<evidence type="ECO:0000256" key="5">
    <source>
        <dbReference type="ARBA" id="ARBA00022448"/>
    </source>
</evidence>
<feature type="transmembrane region" description="Helical" evidence="12">
    <location>
        <begin position="12"/>
        <end position="31"/>
    </location>
</feature>
<dbReference type="Proteomes" id="UP000598997">
    <property type="component" value="Unassembled WGS sequence"/>
</dbReference>
<evidence type="ECO:0000256" key="2">
    <source>
        <dbReference type="ARBA" id="ARBA00004377"/>
    </source>
</evidence>
<dbReference type="EMBL" id="BMIO01000003">
    <property type="protein sequence ID" value="GGD38429.1"/>
    <property type="molecule type" value="Genomic_DNA"/>
</dbReference>
<evidence type="ECO:0000256" key="8">
    <source>
        <dbReference type="ARBA" id="ARBA00022692"/>
    </source>
</evidence>
<keyword evidence="9 12" id="KW-0201">Cytochrome c-type biogenesis</keyword>
<comment type="similarity">
    <text evidence="3 12">Belongs to the CcmD/CycX/HelD family.</text>
</comment>
<keyword evidence="7 12" id="KW-0997">Cell inner membrane</keyword>
<dbReference type="GO" id="GO:0015886">
    <property type="term" value="P:heme transport"/>
    <property type="evidence" value="ECO:0007669"/>
    <property type="project" value="InterPro"/>
</dbReference>
<protein>
    <recommendedName>
        <fullName evidence="4 12">Heme exporter protein D</fullName>
    </recommendedName>
</protein>
<keyword evidence="8 12" id="KW-0812">Transmembrane</keyword>
<evidence type="ECO:0000256" key="1">
    <source>
        <dbReference type="ARBA" id="ARBA00002442"/>
    </source>
</evidence>
<evidence type="ECO:0000313" key="13">
    <source>
        <dbReference type="EMBL" id="GGD38429.1"/>
    </source>
</evidence>
<evidence type="ECO:0000256" key="3">
    <source>
        <dbReference type="ARBA" id="ARBA00008741"/>
    </source>
</evidence>
<dbReference type="InterPro" id="IPR007078">
    <property type="entry name" value="Haem_export_protD_CcmD"/>
</dbReference>
<keyword evidence="10 12" id="KW-1133">Transmembrane helix</keyword>
<comment type="function">
    <text evidence="1 12">Required for the export of heme to the periplasm for the biogenesis of c-type cytochromes.</text>
</comment>
<dbReference type="Pfam" id="PF04995">
    <property type="entry name" value="CcmD"/>
    <property type="match status" value="1"/>
</dbReference>
<dbReference type="OrthoDB" id="7411148at2"/>
<dbReference type="RefSeq" id="WP_156521671.1">
    <property type="nucleotide sequence ID" value="NZ_BMIO01000003.1"/>
</dbReference>
<evidence type="ECO:0000256" key="4">
    <source>
        <dbReference type="ARBA" id="ARBA00016461"/>
    </source>
</evidence>
<dbReference type="AlphaFoldDB" id="A0A916YCM9"/>
<name>A0A916YCM9_9SPHN</name>
<sequence>MNEGLDHWPFVIAAYAIGIGGMLAMVVWSWLSMRRAEARRDAAKGRK</sequence>
<evidence type="ECO:0000256" key="9">
    <source>
        <dbReference type="ARBA" id="ARBA00022748"/>
    </source>
</evidence>
<evidence type="ECO:0000256" key="12">
    <source>
        <dbReference type="RuleBase" id="RU363101"/>
    </source>
</evidence>
<evidence type="ECO:0000256" key="10">
    <source>
        <dbReference type="ARBA" id="ARBA00022989"/>
    </source>
</evidence>
<comment type="subcellular location">
    <subcellularLocation>
        <location evidence="2 12">Cell inner membrane</location>
        <topology evidence="2 12">Single-pass membrane protein</topology>
    </subcellularLocation>
</comment>
<keyword evidence="11 12" id="KW-0472">Membrane</keyword>
<gene>
    <name evidence="13" type="ORF">GCM10010989_10680</name>
</gene>
<evidence type="ECO:0000256" key="11">
    <source>
        <dbReference type="ARBA" id="ARBA00023136"/>
    </source>
</evidence>